<evidence type="ECO:0000256" key="1">
    <source>
        <dbReference type="SAM" id="MobiDB-lite"/>
    </source>
</evidence>
<reference evidence="2 3" key="1">
    <citation type="submission" date="2020-11" db="EMBL/GenBank/DDBJ databases">
        <title>Kefir isolates.</title>
        <authorList>
            <person name="Marcisauskas S."/>
            <person name="Kim Y."/>
            <person name="Blasche S."/>
        </authorList>
    </citation>
    <scope>NUCLEOTIDE SEQUENCE [LARGE SCALE GENOMIC DNA]</scope>
    <source>
        <strain evidence="2 3">KR</strain>
    </source>
</reference>
<name>A0A9P7B7T0_RHOMI</name>
<keyword evidence="3" id="KW-1185">Reference proteome</keyword>
<evidence type="ECO:0000313" key="3">
    <source>
        <dbReference type="Proteomes" id="UP000777482"/>
    </source>
</evidence>
<proteinExistence type="predicted"/>
<dbReference type="Proteomes" id="UP000777482">
    <property type="component" value="Unassembled WGS sequence"/>
</dbReference>
<comment type="caution">
    <text evidence="2">The sequence shown here is derived from an EMBL/GenBank/DDBJ whole genome shotgun (WGS) entry which is preliminary data.</text>
</comment>
<dbReference type="AlphaFoldDB" id="A0A9P7B7T0"/>
<sequence>MDTENYKAWLRAMLKGIEWLAYNRLQTAPDPLFREGKQEYFKKWCARCVPQVSTINPNRCKDKKATCVRIKENFQYLAGILGENSEDWYLKRRASKREHALRYQARHSERKARAQEARGTVSLQGSQYPLLEPEQFEPAMGIELSDSLTNGKLQGDENFEEIAKIDSRKKKHARRRKEKREANQAPRARVAAADEEALRHQQQHGTEQGVKHLHSEGTFPTFPAHPHPDSAQLPPGWQFHPVGRTGMSPPVFNTGAFLRNSHSSAGQSPFNSQRSLDAGQQSMQSPYSPQSGQGGLLQGHNFPSQQPQHWAPETDFLYNGPGFQPYNVYSPQQPLNGTGLLVPSALGFNLQPQQWTFGPPLEPHNPNPNQLYGHGLQQYRYGTQSFAPQDPRVPYTQQPPQRPDTY</sequence>
<feature type="compositionally biased region" description="Low complexity" evidence="1">
    <location>
        <begin position="279"/>
        <end position="291"/>
    </location>
</feature>
<protein>
    <submittedName>
        <fullName evidence="2">Uncharacterized protein</fullName>
    </submittedName>
</protein>
<accession>A0A9P7B7T0</accession>
<gene>
    <name evidence="2" type="ORF">C6P46_000583</name>
</gene>
<dbReference type="EMBL" id="PUHQ01000011">
    <property type="protein sequence ID" value="KAG0664957.1"/>
    <property type="molecule type" value="Genomic_DNA"/>
</dbReference>
<organism evidence="2 3">
    <name type="scientific">Rhodotorula mucilaginosa</name>
    <name type="common">Yeast</name>
    <name type="synonym">Rhodotorula rubra</name>
    <dbReference type="NCBI Taxonomy" id="5537"/>
    <lineage>
        <taxon>Eukaryota</taxon>
        <taxon>Fungi</taxon>
        <taxon>Dikarya</taxon>
        <taxon>Basidiomycota</taxon>
        <taxon>Pucciniomycotina</taxon>
        <taxon>Microbotryomycetes</taxon>
        <taxon>Sporidiobolales</taxon>
        <taxon>Sporidiobolaceae</taxon>
        <taxon>Rhodotorula</taxon>
    </lineage>
</organism>
<feature type="compositionally biased region" description="Polar residues" evidence="1">
    <location>
        <begin position="260"/>
        <end position="275"/>
    </location>
</feature>
<feature type="compositionally biased region" description="Basic residues" evidence="1">
    <location>
        <begin position="167"/>
        <end position="178"/>
    </location>
</feature>
<feature type="region of interest" description="Disordered" evidence="1">
    <location>
        <begin position="165"/>
        <end position="316"/>
    </location>
</feature>
<feature type="region of interest" description="Disordered" evidence="1">
    <location>
        <begin position="359"/>
        <end position="406"/>
    </location>
</feature>
<evidence type="ECO:0000313" key="2">
    <source>
        <dbReference type="EMBL" id="KAG0664957.1"/>
    </source>
</evidence>